<evidence type="ECO:0000313" key="1">
    <source>
        <dbReference type="EMBL" id="GCE61041.1"/>
    </source>
</evidence>
<dbReference type="Proteomes" id="UP000289660">
    <property type="component" value="Unassembled WGS sequence"/>
</dbReference>
<gene>
    <name evidence="1" type="ORF">MiAbB_02972</name>
</gene>
<dbReference type="AlphaFoldDB" id="A0A402DFS0"/>
<proteinExistence type="predicted"/>
<dbReference type="EMBL" id="BIFY01000055">
    <property type="protein sequence ID" value="GCE61041.1"/>
    <property type="molecule type" value="Genomic_DNA"/>
</dbReference>
<sequence length="96" mass="11046">MLTVLTATLEKEKNRKMLYKKDNRGKRQHCQQIDKSIDIYIFSLVDIPSTPVNIVNAQVTPVYPLDLFDAAKKPPVRLLRTDLSFSWVEVVLLVAF</sequence>
<evidence type="ECO:0000313" key="2">
    <source>
        <dbReference type="Proteomes" id="UP000289660"/>
    </source>
</evidence>
<protein>
    <submittedName>
        <fullName evidence="1">Uncharacterized protein</fullName>
    </submittedName>
</protein>
<reference evidence="2" key="1">
    <citation type="submission" date="2018-12" db="EMBL/GenBank/DDBJ databases">
        <title>Genome sequence of Microcystis aeruginosa NIES-4285.</title>
        <authorList>
            <person name="Tanabe Y."/>
        </authorList>
    </citation>
    <scope>NUCLEOTIDE SEQUENCE [LARGE SCALE GENOMIC DNA]</scope>
    <source>
        <strain evidence="2">NIES-4285</strain>
    </source>
</reference>
<organism evidence="1 2">
    <name type="scientific">Microcystis aeruginosa NIES-4285</name>
    <dbReference type="NCBI Taxonomy" id="2497681"/>
    <lineage>
        <taxon>Bacteria</taxon>
        <taxon>Bacillati</taxon>
        <taxon>Cyanobacteriota</taxon>
        <taxon>Cyanophyceae</taxon>
        <taxon>Oscillatoriophycideae</taxon>
        <taxon>Chroococcales</taxon>
        <taxon>Microcystaceae</taxon>
        <taxon>Microcystis</taxon>
    </lineage>
</organism>
<accession>A0A402DFS0</accession>
<name>A0A402DFS0_MICAE</name>
<comment type="caution">
    <text evidence="1">The sequence shown here is derived from an EMBL/GenBank/DDBJ whole genome shotgun (WGS) entry which is preliminary data.</text>
</comment>